<evidence type="ECO:0000313" key="2">
    <source>
        <dbReference type="EMBL" id="ESP90101.1"/>
    </source>
</evidence>
<dbReference type="RefSeq" id="WP_023392805.1">
    <property type="nucleotide sequence ID" value="NZ_ASGZ01000002.1"/>
</dbReference>
<keyword evidence="3" id="KW-1185">Reference proteome</keyword>
<dbReference type="EMBL" id="ASGZ01000002">
    <property type="protein sequence ID" value="ESP90101.1"/>
    <property type="molecule type" value="Genomic_DNA"/>
</dbReference>
<protein>
    <recommendedName>
        <fullName evidence="4">Membrane-bound metal-dependent hydrolase</fullName>
    </recommendedName>
</protein>
<feature type="transmembrane region" description="Helical" evidence="1">
    <location>
        <begin position="140"/>
        <end position="156"/>
    </location>
</feature>
<keyword evidence="1" id="KW-0812">Transmembrane</keyword>
<gene>
    <name evidence="2" type="ORF">K933_01032</name>
</gene>
<comment type="caution">
    <text evidence="2">The sequence shown here is derived from an EMBL/GenBank/DDBJ whole genome shotgun (WGS) entry which is preliminary data.</text>
</comment>
<sequence length="168" mass="18040">MPDGLAHVLFAYAACTALSWRYEWLTTPYRTAAMAGGLIPDISKIGVFVDAWRVRDAIGLPFSFDALETGGAAAVWVAVGALLVVPRERRRTAGALAVGATTHLLTDAMLAKPTGHSYAVAWPLTRYYFPTPGLFKSTEPGALVVALLLAVGAWLLDRRRTRAAAAER</sequence>
<feature type="transmembrane region" description="Helical" evidence="1">
    <location>
        <begin position="66"/>
        <end position="85"/>
    </location>
</feature>
<evidence type="ECO:0000313" key="3">
    <source>
        <dbReference type="Proteomes" id="UP000017840"/>
    </source>
</evidence>
<dbReference type="AlphaFoldDB" id="V4GY42"/>
<dbReference type="eggNOG" id="arCOG02856">
    <property type="taxonomic scope" value="Archaea"/>
</dbReference>
<organism evidence="2 3">
    <name type="scientific">Candidatus Halobonum tyrrellensis G22</name>
    <dbReference type="NCBI Taxonomy" id="1324957"/>
    <lineage>
        <taxon>Archaea</taxon>
        <taxon>Methanobacteriati</taxon>
        <taxon>Methanobacteriota</taxon>
        <taxon>Stenosarchaea group</taxon>
        <taxon>Halobacteria</taxon>
        <taxon>Halobacteriales</taxon>
        <taxon>Haloferacaceae</taxon>
        <taxon>Candidatus Halobonum</taxon>
    </lineage>
</organism>
<dbReference type="Proteomes" id="UP000017840">
    <property type="component" value="Unassembled WGS sequence"/>
</dbReference>
<evidence type="ECO:0000256" key="1">
    <source>
        <dbReference type="SAM" id="Phobius"/>
    </source>
</evidence>
<keyword evidence="1" id="KW-1133">Transmembrane helix</keyword>
<evidence type="ECO:0008006" key="4">
    <source>
        <dbReference type="Google" id="ProtNLM"/>
    </source>
</evidence>
<name>V4GY42_9EURY</name>
<dbReference type="STRING" id="1324957.K933_01032"/>
<feature type="transmembrane region" description="Helical" evidence="1">
    <location>
        <begin position="92"/>
        <end position="111"/>
    </location>
</feature>
<accession>V4GY42</accession>
<keyword evidence="1" id="KW-0472">Membrane</keyword>
<dbReference type="OrthoDB" id="241062at2157"/>
<proteinExistence type="predicted"/>
<reference evidence="2 3" key="1">
    <citation type="journal article" date="2013" name="Genome Announc.">
        <title>Draft Genome Sequence of 'Candidatus Halobonum tyrrellensis' Strain G22, Isolated from the Hypersaline Waters of Lake Tyrrell, Australia.</title>
        <authorList>
            <person name="Ugalde J.A."/>
            <person name="Narasingarao P."/>
            <person name="Kuo S."/>
            <person name="Podell S."/>
            <person name="Allen E.E."/>
        </authorList>
    </citation>
    <scope>NUCLEOTIDE SEQUENCE [LARGE SCALE GENOMIC DNA]</scope>
    <source>
        <strain evidence="2 3">G22</strain>
    </source>
</reference>